<protein>
    <submittedName>
        <fullName evidence="1">Uncharacterized protein</fullName>
    </submittedName>
</protein>
<accession>A0A3Q7GH63</accession>
<reference evidence="1" key="1">
    <citation type="journal article" date="2012" name="Nature">
        <title>The tomato genome sequence provides insights into fleshy fruit evolution.</title>
        <authorList>
            <consortium name="Tomato Genome Consortium"/>
        </authorList>
    </citation>
    <scope>NUCLEOTIDE SEQUENCE [LARGE SCALE GENOMIC DNA]</scope>
    <source>
        <strain evidence="1">cv. Heinz 1706</strain>
    </source>
</reference>
<dbReference type="EnsemblPlants" id="Solyc05g043390.2.1">
    <property type="protein sequence ID" value="Solyc05g043390.2.1"/>
    <property type="gene ID" value="Solyc05g043390.2"/>
</dbReference>
<dbReference type="Gramene" id="Solyc05g043390.2.1">
    <property type="protein sequence ID" value="Solyc05g043390.2.1"/>
    <property type="gene ID" value="Solyc05g043390.2"/>
</dbReference>
<keyword evidence="2" id="KW-1185">Reference proteome</keyword>
<name>A0A3Q7GH63_SOLLC</name>
<dbReference type="PaxDb" id="4081-Solyc05g043390.1.1"/>
<sequence>MKKSKRKNVQPKLTSLLASGHFKMKVVKPVAIIIGGEIDLLQKSQKTSNVNMLETKLQDSIKSVEGPDLRKYSSMPLEYQKVTYISHDKIATNVELRSPKQPVTYRASSLMDEIQLILADIDSMDVDISPLKTLLECFFKLAFSYDQARSNLADKAG</sequence>
<dbReference type="Proteomes" id="UP000004994">
    <property type="component" value="Chromosome 5"/>
</dbReference>
<evidence type="ECO:0000313" key="2">
    <source>
        <dbReference type="Proteomes" id="UP000004994"/>
    </source>
</evidence>
<dbReference type="AlphaFoldDB" id="A0A3Q7GH63"/>
<dbReference type="InParanoid" id="A0A3Q7GH63"/>
<reference evidence="1" key="2">
    <citation type="submission" date="2019-01" db="UniProtKB">
        <authorList>
            <consortium name="EnsemblPlants"/>
        </authorList>
    </citation>
    <scope>IDENTIFICATION</scope>
    <source>
        <strain evidence="1">cv. Heinz 1706</strain>
    </source>
</reference>
<evidence type="ECO:0000313" key="1">
    <source>
        <dbReference type="EnsemblPlants" id="Solyc05g043390.2.1"/>
    </source>
</evidence>
<organism evidence="1">
    <name type="scientific">Solanum lycopersicum</name>
    <name type="common">Tomato</name>
    <name type="synonym">Lycopersicon esculentum</name>
    <dbReference type="NCBI Taxonomy" id="4081"/>
    <lineage>
        <taxon>Eukaryota</taxon>
        <taxon>Viridiplantae</taxon>
        <taxon>Streptophyta</taxon>
        <taxon>Embryophyta</taxon>
        <taxon>Tracheophyta</taxon>
        <taxon>Spermatophyta</taxon>
        <taxon>Magnoliopsida</taxon>
        <taxon>eudicotyledons</taxon>
        <taxon>Gunneridae</taxon>
        <taxon>Pentapetalae</taxon>
        <taxon>asterids</taxon>
        <taxon>lamiids</taxon>
        <taxon>Solanales</taxon>
        <taxon>Solanaceae</taxon>
        <taxon>Solanoideae</taxon>
        <taxon>Solaneae</taxon>
        <taxon>Solanum</taxon>
        <taxon>Solanum subgen. Lycopersicon</taxon>
    </lineage>
</organism>
<proteinExistence type="predicted"/>